<name>A0A2I8VQI7_9EURY</name>
<organism evidence="1 2">
    <name type="scientific">Salinigranum rubrum</name>
    <dbReference type="NCBI Taxonomy" id="755307"/>
    <lineage>
        <taxon>Archaea</taxon>
        <taxon>Methanobacteriati</taxon>
        <taxon>Methanobacteriota</taxon>
        <taxon>Stenosarchaea group</taxon>
        <taxon>Halobacteria</taxon>
        <taxon>Halobacteriales</taxon>
        <taxon>Haloferacaceae</taxon>
        <taxon>Salinigranum</taxon>
    </lineage>
</organism>
<dbReference type="OrthoDB" id="325206at2157"/>
<evidence type="ECO:0000313" key="1">
    <source>
        <dbReference type="EMBL" id="AUV84190.1"/>
    </source>
</evidence>
<accession>A0A2I8VQI7</accession>
<dbReference type="AlphaFoldDB" id="A0A2I8VQI7"/>
<dbReference type="EMBL" id="CP026310">
    <property type="protein sequence ID" value="AUV84190.1"/>
    <property type="molecule type" value="Genomic_DNA"/>
</dbReference>
<evidence type="ECO:0000313" key="2">
    <source>
        <dbReference type="Proteomes" id="UP000236584"/>
    </source>
</evidence>
<protein>
    <submittedName>
        <fullName evidence="1">Uncharacterized protein</fullName>
    </submittedName>
</protein>
<keyword evidence="1" id="KW-0614">Plasmid</keyword>
<gene>
    <name evidence="1" type="ORF">C2R22_21715</name>
</gene>
<sequence length="158" mass="18042">MSRDKINRMNKALLHWNEITDEIAQLREEYESSGWNTVVLHPGDVTAGTVSDDSPGFRLVVPSSELEALEDLVGETEASFDEFEVYHAPTDDLTFYVVVLQAASFRRAVFLPVFYDPTRDSEITEAVNNCSHILIETTTIDENRTYRFTIEDTDVFNR</sequence>
<dbReference type="InterPro" id="IPR055951">
    <property type="entry name" value="DUF7529"/>
</dbReference>
<dbReference type="KEGG" id="srub:C2R22_21715"/>
<proteinExistence type="predicted"/>
<dbReference type="Proteomes" id="UP000236584">
    <property type="component" value="Plasmid unnamed1"/>
</dbReference>
<dbReference type="RefSeq" id="WP_103427879.1">
    <property type="nucleotide sequence ID" value="NZ_CP026310.1"/>
</dbReference>
<keyword evidence="2" id="KW-1185">Reference proteome</keyword>
<geneLocation type="plasmid" evidence="1">
    <name>unnamed1</name>
</geneLocation>
<dbReference type="Pfam" id="PF24373">
    <property type="entry name" value="DUF7529"/>
    <property type="match status" value="1"/>
</dbReference>
<dbReference type="GeneID" id="35594769"/>
<reference evidence="1 2" key="1">
    <citation type="submission" date="2018-01" db="EMBL/GenBank/DDBJ databases">
        <title>Complete genome sequence of Salinigranum rubrum GX10T, an extremely halophilic archaeon isolated from a marine solar saltern.</title>
        <authorList>
            <person name="Han S."/>
        </authorList>
    </citation>
    <scope>NUCLEOTIDE SEQUENCE [LARGE SCALE GENOMIC DNA]</scope>
    <source>
        <strain evidence="1 2">GX10</strain>
        <plasmid evidence="2">Plasmid unnamed1</plasmid>
    </source>
</reference>